<sequence>MAIEQVEFLSVRQRRDFFRVLVRIQLDDPLIPDQKLDELDSALLGTVSSLPILVRSDSDSTNSRDSRKREREEAMELIRPGHPLKRARSSDSVASPVMGSDVAAAGGWQALWWLTVVVGGSRTVAKACRADYSISEQRTKRKEESGPPCRRPQVGRNLGVGAQGNKFRHDSIPGKINVKILRYAPRKQKPVTRRLVDLLNLGTSAASTSRGSSIIFHRTIFTTCTLVHLCDDGVADALQLLHLVFKLIRLRKLVGIQPLDGRLDGILHLLLVSRGKLGSNLLVLHCVPHVVRVVLQSILRLDLLLVLFILRLVLLCLLNHLLDLILGKSTLVIGDGDLVLLSGSLVLCRHIKDTIGINIEANCDLGNTPGSWRNSRELEFPEQVVVPGPGPLTLVHLNQDTRLVVRVGREHLLLLGGDCGVSLDQSSHNTTSSFQTKGERGDIQKEEILNLLVTFTTQDSSLDSSTISHSLVRVDALAELLPIEEVLQ</sequence>
<dbReference type="EMBL" id="JAVXUO010002240">
    <property type="protein sequence ID" value="KAK2975089.1"/>
    <property type="molecule type" value="Genomic_DNA"/>
</dbReference>
<dbReference type="Pfam" id="PF10712">
    <property type="entry name" value="NAD-GH"/>
    <property type="match status" value="1"/>
</dbReference>
<keyword evidence="3" id="KW-1185">Reference proteome</keyword>
<dbReference type="InterPro" id="IPR019651">
    <property type="entry name" value="Glutamate_DH_NAD-spec"/>
</dbReference>
<name>A0AA88U8D8_9ASTE</name>
<gene>
    <name evidence="2" type="ORF">RJ640_014451</name>
</gene>
<dbReference type="Proteomes" id="UP001187471">
    <property type="component" value="Unassembled WGS sequence"/>
</dbReference>
<reference evidence="2" key="1">
    <citation type="submission" date="2022-12" db="EMBL/GenBank/DDBJ databases">
        <title>Draft genome assemblies for two species of Escallonia (Escalloniales).</title>
        <authorList>
            <person name="Chanderbali A."/>
            <person name="Dervinis C."/>
            <person name="Anghel I."/>
            <person name="Soltis D."/>
            <person name="Soltis P."/>
            <person name="Zapata F."/>
        </authorList>
    </citation>
    <scope>NUCLEOTIDE SEQUENCE</scope>
    <source>
        <strain evidence="2">UCBG92.1500</strain>
        <tissue evidence="2">Leaf</tissue>
    </source>
</reference>
<accession>A0AA88U8D8</accession>
<dbReference type="AlphaFoldDB" id="A0AA88U8D8"/>
<evidence type="ECO:0000313" key="2">
    <source>
        <dbReference type="EMBL" id="KAK2975089.1"/>
    </source>
</evidence>
<protein>
    <submittedName>
        <fullName evidence="2">Uncharacterized protein</fullName>
    </submittedName>
</protein>
<proteinExistence type="predicted"/>
<feature type="region of interest" description="Disordered" evidence="1">
    <location>
        <begin position="135"/>
        <end position="170"/>
    </location>
</feature>
<evidence type="ECO:0000256" key="1">
    <source>
        <dbReference type="SAM" id="MobiDB-lite"/>
    </source>
</evidence>
<organism evidence="2 3">
    <name type="scientific">Escallonia rubra</name>
    <dbReference type="NCBI Taxonomy" id="112253"/>
    <lineage>
        <taxon>Eukaryota</taxon>
        <taxon>Viridiplantae</taxon>
        <taxon>Streptophyta</taxon>
        <taxon>Embryophyta</taxon>
        <taxon>Tracheophyta</taxon>
        <taxon>Spermatophyta</taxon>
        <taxon>Magnoliopsida</taxon>
        <taxon>eudicotyledons</taxon>
        <taxon>Gunneridae</taxon>
        <taxon>Pentapetalae</taxon>
        <taxon>asterids</taxon>
        <taxon>campanulids</taxon>
        <taxon>Escalloniales</taxon>
        <taxon>Escalloniaceae</taxon>
        <taxon>Escallonia</taxon>
    </lineage>
</organism>
<comment type="caution">
    <text evidence="2">The sequence shown here is derived from an EMBL/GenBank/DDBJ whole genome shotgun (WGS) entry which is preliminary data.</text>
</comment>
<evidence type="ECO:0000313" key="3">
    <source>
        <dbReference type="Proteomes" id="UP001187471"/>
    </source>
</evidence>